<feature type="region of interest" description="Disordered" evidence="1">
    <location>
        <begin position="1"/>
        <end position="52"/>
    </location>
</feature>
<feature type="compositionally biased region" description="Basic and acidic residues" evidence="1">
    <location>
        <begin position="68"/>
        <end position="79"/>
    </location>
</feature>
<dbReference type="Proteomes" id="UP001152300">
    <property type="component" value="Unassembled WGS sequence"/>
</dbReference>
<evidence type="ECO:0000313" key="3">
    <source>
        <dbReference type="Proteomes" id="UP001152300"/>
    </source>
</evidence>
<evidence type="ECO:0000313" key="2">
    <source>
        <dbReference type="EMBL" id="KAJ8058445.1"/>
    </source>
</evidence>
<dbReference type="EMBL" id="JAPEIS010000016">
    <property type="protein sequence ID" value="KAJ8058445.1"/>
    <property type="molecule type" value="Genomic_DNA"/>
</dbReference>
<reference evidence="2" key="1">
    <citation type="submission" date="2022-11" db="EMBL/GenBank/DDBJ databases">
        <title>Genome Resource of Sclerotinia nivalis Strain SnTB1, a Plant Pathogen Isolated from American Ginseng.</title>
        <authorList>
            <person name="Fan S."/>
        </authorList>
    </citation>
    <scope>NUCLEOTIDE SEQUENCE</scope>
    <source>
        <strain evidence="2">SnTB1</strain>
    </source>
</reference>
<proteinExistence type="predicted"/>
<feature type="compositionally biased region" description="Acidic residues" evidence="1">
    <location>
        <begin position="80"/>
        <end position="95"/>
    </location>
</feature>
<dbReference type="AlphaFoldDB" id="A0A9X0A902"/>
<organism evidence="2 3">
    <name type="scientific">Sclerotinia nivalis</name>
    <dbReference type="NCBI Taxonomy" id="352851"/>
    <lineage>
        <taxon>Eukaryota</taxon>
        <taxon>Fungi</taxon>
        <taxon>Dikarya</taxon>
        <taxon>Ascomycota</taxon>
        <taxon>Pezizomycotina</taxon>
        <taxon>Leotiomycetes</taxon>
        <taxon>Helotiales</taxon>
        <taxon>Sclerotiniaceae</taxon>
        <taxon>Sclerotinia</taxon>
    </lineage>
</organism>
<keyword evidence="3" id="KW-1185">Reference proteome</keyword>
<name>A0A9X0A902_9HELO</name>
<feature type="region of interest" description="Disordered" evidence="1">
    <location>
        <begin position="68"/>
        <end position="101"/>
    </location>
</feature>
<comment type="caution">
    <text evidence="2">The sequence shown here is derived from an EMBL/GenBank/DDBJ whole genome shotgun (WGS) entry which is preliminary data.</text>
</comment>
<protein>
    <submittedName>
        <fullName evidence="2">Uncharacterized protein</fullName>
    </submittedName>
</protein>
<accession>A0A9X0A902</accession>
<feature type="compositionally biased region" description="Basic and acidic residues" evidence="1">
    <location>
        <begin position="24"/>
        <end position="36"/>
    </location>
</feature>
<sequence length="101" mass="11060">MVRNLNRKAPLPDNRARSSTPLHDNAKPEHMGREKSATPGFIPNFKSHPPAPSSACFKCKAPNWTKDHICPPGIHKVDTASEDEETPSELPDSDSCESGKD</sequence>
<gene>
    <name evidence="2" type="ORF">OCU04_012634</name>
</gene>
<evidence type="ECO:0000256" key="1">
    <source>
        <dbReference type="SAM" id="MobiDB-lite"/>
    </source>
</evidence>